<name>A0A3D8Q751_9HELO</name>
<dbReference type="InterPro" id="IPR010730">
    <property type="entry name" value="HET"/>
</dbReference>
<evidence type="ECO:0000256" key="1">
    <source>
        <dbReference type="SAM" id="MobiDB-lite"/>
    </source>
</evidence>
<reference evidence="4 5" key="1">
    <citation type="journal article" date="2018" name="IMA Fungus">
        <title>IMA Genome-F 9: Draft genome sequence of Annulohypoxylon stygium, Aspergillus mulundensis, Berkeleyomyces basicola (syn. Thielaviopsis basicola), Ceratocystis smalleyi, two Cercospora beticola strains, Coleophoma cylindrospora, Fusarium fracticaudum, Phialophora cf. hyalina, and Morchella septimelata.</title>
        <authorList>
            <person name="Wingfield B.D."/>
            <person name="Bills G.F."/>
            <person name="Dong Y."/>
            <person name="Huang W."/>
            <person name="Nel W.J."/>
            <person name="Swalarsk-Parry B.S."/>
            <person name="Vaghefi N."/>
            <person name="Wilken P.M."/>
            <person name="An Z."/>
            <person name="de Beer Z.W."/>
            <person name="De Vos L."/>
            <person name="Chen L."/>
            <person name="Duong T.A."/>
            <person name="Gao Y."/>
            <person name="Hammerbacher A."/>
            <person name="Kikkert J.R."/>
            <person name="Li Y."/>
            <person name="Li H."/>
            <person name="Li K."/>
            <person name="Li Q."/>
            <person name="Liu X."/>
            <person name="Ma X."/>
            <person name="Naidoo K."/>
            <person name="Pethybridge S.J."/>
            <person name="Sun J."/>
            <person name="Steenkamp E.T."/>
            <person name="van der Nest M.A."/>
            <person name="van Wyk S."/>
            <person name="Wingfield M.J."/>
            <person name="Xiong C."/>
            <person name="Yue Q."/>
            <person name="Zhang X."/>
        </authorList>
    </citation>
    <scope>NUCLEOTIDE SEQUENCE [LARGE SCALE GENOMIC DNA]</scope>
    <source>
        <strain evidence="4 5">BP6252</strain>
    </source>
</reference>
<dbReference type="Pfam" id="PF06985">
    <property type="entry name" value="HET"/>
    <property type="match status" value="1"/>
</dbReference>
<feature type="transmembrane region" description="Helical" evidence="2">
    <location>
        <begin position="209"/>
        <end position="229"/>
    </location>
</feature>
<feature type="transmembrane region" description="Helical" evidence="2">
    <location>
        <begin position="53"/>
        <end position="71"/>
    </location>
</feature>
<feature type="region of interest" description="Disordered" evidence="1">
    <location>
        <begin position="820"/>
        <end position="839"/>
    </location>
</feature>
<evidence type="ECO:0000313" key="5">
    <source>
        <dbReference type="Proteomes" id="UP000256645"/>
    </source>
</evidence>
<dbReference type="OrthoDB" id="2157530at2759"/>
<dbReference type="AlphaFoldDB" id="A0A3D8Q751"/>
<keyword evidence="2" id="KW-0472">Membrane</keyword>
<dbReference type="Pfam" id="PF26639">
    <property type="entry name" value="Het-6_barrel"/>
    <property type="match status" value="1"/>
</dbReference>
<accession>A0A3D8Q751</accession>
<sequence>MTETDLSAAKSIMMAFLAELKKRTDRLFDHLMLCFYIPIYLVVYSIFRISSLVFLAFLMLVNFSICCLLLWQASSSSVHLGYGSRLMGLTTTIKTKIDIMLAILFTARELISFNITPVIHLFYALFDPVASASSSLWEATTLLWFSRSNRVRMPPKPEKLHVISWAKETAAHSGIFQYLASTYSNNLWSLYNSTMADFLIIRFLRVQRAAGRVALWAQGLIAIMFTVAAYQWKSHWETQGTLYVRIGKFWVIAVPLIPPVVFFHRLIQDLRALRRREVFRVQKSNQDIYASLSITQESNSNDGGLNSPIRLLEICPGVTSQQISCRLRVADLADPNISPYEALSYVWGPPDVRGLLLVNSKPVRISIELYQALHRIRDSHQLRTVWVDALCINQANPDERSSQVVLMQQIYSRATSVMIWLGEQAPGNLNYVLRDTILRDETTSVMKINKDSVHYAVTHVIADLLRRPWWKRAWTVQELVMAQKATIYCGGDTIGWDEFCDLVACVASTPYFQSNDQSINDFQTLRDMRNERITGSKPNCLDENIPGATTKPRRLNDVLTVIYDFRARLVSEPRDKVFAFQALATQETSEQRLLIPSNDTNHSRATSQSQIPPNYLIYPDYNRRESYLCIDFSKEHIRQSRTLSVVALAESFAGWARDLDPETLQNDDGTRNVQRQYFPSWCPQFMYFHDRNTWHRQPFWTGLPGSQDSEAFAAAAAGNIPIQNSTLDSDGFFLDPERDKRVASSGARAYPHKLPVQILSSLRSRVTEIGPPASNSAMNLAREAYSVLEGQEKAFSPSSSSVSLVLPKWRRLAVKAFQQRRSMVPSGQSNPGCARNGNTSRVDAQNAALSDVDNVLLDEHFHTTITGGRFASLSNEDGMEAYKKARDDACVLRRLFITEDGYMGLGPAELRVGDEVNIMVGLQVPAVLRKCKASPLTDEQKQVEAERQEEGDHIATQGGDVDGNDYLYIGQAYVRELMFYDGDLAEDIRRERVTLGEILLV</sequence>
<keyword evidence="2" id="KW-0812">Transmembrane</keyword>
<keyword evidence="2" id="KW-1133">Transmembrane helix</keyword>
<dbReference type="PANTHER" id="PTHR24148:SF64">
    <property type="entry name" value="HETEROKARYON INCOMPATIBILITY DOMAIN-CONTAINING PROTEIN"/>
    <property type="match status" value="1"/>
</dbReference>
<gene>
    <name evidence="4" type="ORF">BP6252_13713</name>
</gene>
<dbReference type="STRING" id="1849047.A0A3D8Q751"/>
<evidence type="ECO:0000256" key="2">
    <source>
        <dbReference type="SAM" id="Phobius"/>
    </source>
</evidence>
<comment type="caution">
    <text evidence="4">The sequence shown here is derived from an EMBL/GenBank/DDBJ whole genome shotgun (WGS) entry which is preliminary data.</text>
</comment>
<keyword evidence="5" id="KW-1185">Reference proteome</keyword>
<organism evidence="4 5">
    <name type="scientific">Coleophoma cylindrospora</name>
    <dbReference type="NCBI Taxonomy" id="1849047"/>
    <lineage>
        <taxon>Eukaryota</taxon>
        <taxon>Fungi</taxon>
        <taxon>Dikarya</taxon>
        <taxon>Ascomycota</taxon>
        <taxon>Pezizomycotina</taxon>
        <taxon>Leotiomycetes</taxon>
        <taxon>Helotiales</taxon>
        <taxon>Dermateaceae</taxon>
        <taxon>Coleophoma</taxon>
    </lineage>
</organism>
<dbReference type="EMBL" id="PDLM01000019">
    <property type="protein sequence ID" value="RDW57631.1"/>
    <property type="molecule type" value="Genomic_DNA"/>
</dbReference>
<dbReference type="Proteomes" id="UP000256645">
    <property type="component" value="Unassembled WGS sequence"/>
</dbReference>
<proteinExistence type="predicted"/>
<feature type="transmembrane region" description="Helical" evidence="2">
    <location>
        <begin position="249"/>
        <end position="267"/>
    </location>
</feature>
<feature type="transmembrane region" description="Helical" evidence="2">
    <location>
        <begin position="27"/>
        <end position="47"/>
    </location>
</feature>
<evidence type="ECO:0000313" key="4">
    <source>
        <dbReference type="EMBL" id="RDW57631.1"/>
    </source>
</evidence>
<protein>
    <recommendedName>
        <fullName evidence="3">Heterokaryon incompatibility domain-containing protein</fullName>
    </recommendedName>
</protein>
<dbReference type="InterPro" id="IPR052895">
    <property type="entry name" value="HetReg/Transcr_Mod"/>
</dbReference>
<feature type="domain" description="Heterokaryon incompatibility" evidence="3">
    <location>
        <begin position="340"/>
        <end position="478"/>
    </location>
</feature>
<dbReference type="PANTHER" id="PTHR24148">
    <property type="entry name" value="ANKYRIN REPEAT DOMAIN-CONTAINING PROTEIN 39 HOMOLOG-RELATED"/>
    <property type="match status" value="1"/>
</dbReference>
<evidence type="ECO:0000259" key="3">
    <source>
        <dbReference type="Pfam" id="PF06985"/>
    </source>
</evidence>